<dbReference type="RefSeq" id="WP_126677524.1">
    <property type="nucleotide sequence ID" value="NZ_RYYU01000001.1"/>
</dbReference>
<name>A0A3S0PSY9_9BACT</name>
<protein>
    <submittedName>
        <fullName evidence="1">Uncharacterized protein</fullName>
    </submittedName>
</protein>
<evidence type="ECO:0000313" key="1">
    <source>
        <dbReference type="EMBL" id="RUL58421.1"/>
    </source>
</evidence>
<dbReference type="Proteomes" id="UP000278983">
    <property type="component" value="Unassembled WGS sequence"/>
</dbReference>
<organism evidence="1 2">
    <name type="scientific">Prevotella koreensis</name>
    <dbReference type="NCBI Taxonomy" id="2490854"/>
    <lineage>
        <taxon>Bacteria</taxon>
        <taxon>Pseudomonadati</taxon>
        <taxon>Bacteroidota</taxon>
        <taxon>Bacteroidia</taxon>
        <taxon>Bacteroidales</taxon>
        <taxon>Prevotellaceae</taxon>
        <taxon>Prevotella</taxon>
    </lineage>
</organism>
<gene>
    <name evidence="1" type="ORF">EHV08_00645</name>
</gene>
<keyword evidence="2" id="KW-1185">Reference proteome</keyword>
<evidence type="ECO:0000313" key="2">
    <source>
        <dbReference type="Proteomes" id="UP000278983"/>
    </source>
</evidence>
<comment type="caution">
    <text evidence="1">The sequence shown here is derived from an EMBL/GenBank/DDBJ whole genome shotgun (WGS) entry which is preliminary data.</text>
</comment>
<accession>A0A3S0PSY9</accession>
<sequence>MANNKYPKYSEGNILTSEALNRSFDFLHQQVMITRRLMLGNGVLNGLGYSYDVEDKKANITINPGTAITESGLLVELPETRTYSYAKLENRDEYTLVEDKNEKPLKDVTDIDQFVLGLKVHFQEVPEQYCTSQSCTMKGTEVLVDVVPYLVRKKDVKSSVKEKTASAPVLSEPKSVSMGDLVEYPVLPIFLKRVARHFEEKRNILMEGLDNFIGVANYVPEAMKSYIKDCENMKKKLKGIHFNNRQSHQFHAFADDLLSAFNEFIVAYNIYHNRYDGIETSDHTGNLENKVVLGSVNTANSNEASSRSAFQSVTSALGKNAAETVIQRMFERIKLMINNFDPNLKSSDGPILIPVKSSAKLGDRMIPSYYKESPQFEQYWDAHNESHLSLKKTLEQSDYQQADFLRWTLYGNIETEKGLKKEEVVKKLEAEMANNRIPLFMIEYELAGDRRIYDILNYTDSDKKVSIEQIHVEKAKKLMQEYGYTDKNHKNILLKIYDNIKSKKYDIKSFQSFDSDAIDGLNNVVIDTVDSLKEDFDMEIHKIFEYIILANLANNDPKAFKQIRTFGIDYKGGVDYSSILLLITASKSVIFVMDVPTSSILFNEDWLQQIRKESDSSGTLQLSNDF</sequence>
<proteinExistence type="predicted"/>
<dbReference type="EMBL" id="RYYU01000001">
    <property type="protein sequence ID" value="RUL58421.1"/>
    <property type="molecule type" value="Genomic_DNA"/>
</dbReference>
<dbReference type="OrthoDB" id="596204at2"/>
<reference evidence="1 2" key="1">
    <citation type="submission" date="2018-12" db="EMBL/GenBank/DDBJ databases">
        <title>Genome sequencing of Prevotella sp. KCOM 3155 (= JS262).</title>
        <authorList>
            <person name="Kook J.-K."/>
            <person name="Park S.-N."/>
            <person name="Lim Y.K."/>
        </authorList>
    </citation>
    <scope>NUCLEOTIDE SEQUENCE [LARGE SCALE GENOMIC DNA]</scope>
    <source>
        <strain evidence="1 2">KCOM 3155</strain>
    </source>
</reference>
<dbReference type="AlphaFoldDB" id="A0A3S0PSY9"/>